<dbReference type="Gene3D" id="1.10.275.10">
    <property type="entry name" value="Fumarase/aspartase (N-terminal domain)"/>
    <property type="match status" value="1"/>
</dbReference>
<dbReference type="InterPro" id="IPR024083">
    <property type="entry name" value="Fumarase/histidase_N"/>
</dbReference>
<dbReference type="Gene3D" id="1.20.200.10">
    <property type="entry name" value="Fumarase/aspartase (Central domain)"/>
    <property type="match status" value="1"/>
</dbReference>
<reference evidence="2 3" key="1">
    <citation type="submission" date="2013-09" db="EMBL/GenBank/DDBJ databases">
        <title>High correlation between genotypes and phenotypes of environmental bacteria Comamonas testosteroni strains.</title>
        <authorList>
            <person name="Liu L."/>
            <person name="Zhu W."/>
            <person name="Xia X."/>
            <person name="Xu B."/>
            <person name="Luo M."/>
            <person name="Wang G."/>
        </authorList>
    </citation>
    <scope>NUCLEOTIDE SEQUENCE [LARGE SCALE GENOMIC DNA]</scope>
    <source>
        <strain evidence="2 3">JL40</strain>
    </source>
</reference>
<keyword evidence="2" id="KW-0456">Lyase</keyword>
<comment type="caution">
    <text evidence="2">The sequence shown here is derived from an EMBL/GenBank/DDBJ whole genome shotgun (WGS) entry which is preliminary data.</text>
</comment>
<feature type="chain" id="PRO_5001926503" evidence="1">
    <location>
        <begin position="34"/>
        <end position="584"/>
    </location>
</feature>
<dbReference type="InterPro" id="IPR001106">
    <property type="entry name" value="Aromatic_Lyase"/>
</dbReference>
<dbReference type="EMBL" id="AWOR01000053">
    <property type="protein sequence ID" value="KGH28021.1"/>
    <property type="molecule type" value="Genomic_DNA"/>
</dbReference>
<feature type="signal peptide" evidence="1">
    <location>
        <begin position="1"/>
        <end position="33"/>
    </location>
</feature>
<dbReference type="GO" id="GO:0016841">
    <property type="term" value="F:ammonia-lyase activity"/>
    <property type="evidence" value="ECO:0007669"/>
    <property type="project" value="UniProtKB-ARBA"/>
</dbReference>
<proteinExistence type="predicted"/>
<protein>
    <submittedName>
        <fullName evidence="2">Phenylalanine ammonia-lyase</fullName>
    </submittedName>
</protein>
<sequence>MRLSPSASKLKELAVTAMLLLAGALAAPSKAHAHEVVPNVGTDQAARACSPVKLDGRTLSLAQVEAVARHGCAVQIDGEGLRRAKRSFELLLAYAKTDKPVYGLNRGVGLNKDQAIFQGGDISSEVRALSEQFNLNLLRSHSAAYGDEAPLDVVRAAMLIRLNTALFGGTGMQTEVLRQYEAFLNKGITPVLFGEGSVGEADITILPQIGLAMMGEGEVYFSGRRMLAAEALNAAGLDSVRPFGKDALSLVSSNAYGAALAVLAVQDIRALLDQADSVAALSLEGLNGNLAPLLAVTQSQRPFDGQRVSAGHIAELLRGSSLWEPDPQRALQDPLSFRTTAQVHGAARDMLKLLQRQLTLQLNSSDDNPTVALDVRPLEGTQAYELQYYVTEGPVRGAVLPSAGFDPSAWALPLQGMSVALSQIAQSSAQRTLRLTDPGFTKLPRFLSPGGGAIGYGPIQKTVSSLAADVRALSQPVITDVQPQTGNIEDVGTNAPFIGRRVSNQINKLTTLLAVELMHAAQAVDLRQAQQPAQVLGNGTKAFWRKFRQSVPYLERDRRNDLDIVQATTFLANERDSSLSSVTP</sequence>
<keyword evidence="1" id="KW-0732">Signal</keyword>
<dbReference type="CDD" id="cd00332">
    <property type="entry name" value="PAL-HAL"/>
    <property type="match status" value="1"/>
</dbReference>
<evidence type="ECO:0000256" key="1">
    <source>
        <dbReference type="SAM" id="SignalP"/>
    </source>
</evidence>
<accession>A0A096FCF7</accession>
<name>A0A096FCF7_COMTE</name>
<gene>
    <name evidence="2" type="ORF">P353_16645</name>
</gene>
<dbReference type="InterPro" id="IPR008948">
    <property type="entry name" value="L-Aspartase-like"/>
</dbReference>
<organism evidence="2 3">
    <name type="scientific">Comamonas testosteroni</name>
    <name type="common">Pseudomonas testosteroni</name>
    <dbReference type="NCBI Taxonomy" id="285"/>
    <lineage>
        <taxon>Bacteria</taxon>
        <taxon>Pseudomonadati</taxon>
        <taxon>Pseudomonadota</taxon>
        <taxon>Betaproteobacteria</taxon>
        <taxon>Burkholderiales</taxon>
        <taxon>Comamonadaceae</taxon>
        <taxon>Comamonas</taxon>
    </lineage>
</organism>
<dbReference type="Pfam" id="PF00221">
    <property type="entry name" value="Lyase_aromatic"/>
    <property type="match status" value="1"/>
</dbReference>
<dbReference type="AlphaFoldDB" id="A0A096FCF7"/>
<dbReference type="Proteomes" id="UP000029553">
    <property type="component" value="Unassembled WGS sequence"/>
</dbReference>
<dbReference type="PANTHER" id="PTHR10362">
    <property type="entry name" value="HISTIDINE AMMONIA-LYASE"/>
    <property type="match status" value="1"/>
</dbReference>
<evidence type="ECO:0000313" key="3">
    <source>
        <dbReference type="Proteomes" id="UP000029553"/>
    </source>
</evidence>
<dbReference type="SUPFAM" id="SSF48557">
    <property type="entry name" value="L-aspartase-like"/>
    <property type="match status" value="1"/>
</dbReference>
<evidence type="ECO:0000313" key="2">
    <source>
        <dbReference type="EMBL" id="KGH28021.1"/>
    </source>
</evidence>